<dbReference type="PANTHER" id="PTHR42723:SF1">
    <property type="entry name" value="CHLOROPHYLL SYNTHASE, CHLOROPLASTIC"/>
    <property type="match status" value="1"/>
</dbReference>
<keyword evidence="7" id="KW-1185">Reference proteome</keyword>
<organism evidence="6 7">
    <name type="scientific">Rathayibacter iranicus NCPPB 2253 = VKM Ac-1602</name>
    <dbReference type="NCBI Taxonomy" id="1328868"/>
    <lineage>
        <taxon>Bacteria</taxon>
        <taxon>Bacillati</taxon>
        <taxon>Actinomycetota</taxon>
        <taxon>Actinomycetes</taxon>
        <taxon>Micrococcales</taxon>
        <taxon>Microbacteriaceae</taxon>
        <taxon>Rathayibacter</taxon>
    </lineage>
</organism>
<dbReference type="InterPro" id="IPR044878">
    <property type="entry name" value="UbiA_sf"/>
</dbReference>
<dbReference type="Proteomes" id="UP000245674">
    <property type="component" value="Unassembled WGS sequence"/>
</dbReference>
<evidence type="ECO:0000313" key="6">
    <source>
        <dbReference type="EMBL" id="PWJ62994.1"/>
    </source>
</evidence>
<dbReference type="Pfam" id="PF01040">
    <property type="entry name" value="UbiA"/>
    <property type="match status" value="1"/>
</dbReference>
<dbReference type="Gene3D" id="1.10.357.140">
    <property type="entry name" value="UbiA prenyltransferase"/>
    <property type="match status" value="1"/>
</dbReference>
<name>A0ABX5LBV3_9MICO</name>
<evidence type="ECO:0000256" key="5">
    <source>
        <dbReference type="SAM" id="Phobius"/>
    </source>
</evidence>
<proteinExistence type="predicted"/>
<dbReference type="PANTHER" id="PTHR42723">
    <property type="entry name" value="CHLOROPHYLL SYNTHASE"/>
    <property type="match status" value="1"/>
</dbReference>
<accession>A0ABX5LBV3</accession>
<comment type="caution">
    <text evidence="6">The sequence shown here is derived from an EMBL/GenBank/DDBJ whole genome shotgun (WGS) entry which is preliminary data.</text>
</comment>
<keyword evidence="3 5" id="KW-1133">Transmembrane helix</keyword>
<dbReference type="RefSeq" id="WP_181075074.1">
    <property type="nucleotide sequence ID" value="NZ_QGDV01000009.1"/>
</dbReference>
<evidence type="ECO:0000256" key="3">
    <source>
        <dbReference type="ARBA" id="ARBA00022989"/>
    </source>
</evidence>
<comment type="subcellular location">
    <subcellularLocation>
        <location evidence="1">Membrane</location>
        <topology evidence="1">Multi-pass membrane protein</topology>
    </subcellularLocation>
</comment>
<evidence type="ECO:0000256" key="2">
    <source>
        <dbReference type="ARBA" id="ARBA00022692"/>
    </source>
</evidence>
<feature type="transmembrane region" description="Helical" evidence="5">
    <location>
        <begin position="81"/>
        <end position="101"/>
    </location>
</feature>
<evidence type="ECO:0000256" key="4">
    <source>
        <dbReference type="ARBA" id="ARBA00023136"/>
    </source>
</evidence>
<feature type="transmembrane region" description="Helical" evidence="5">
    <location>
        <begin position="182"/>
        <end position="202"/>
    </location>
</feature>
<dbReference type="InterPro" id="IPR000537">
    <property type="entry name" value="UbiA_prenyltransferase"/>
</dbReference>
<dbReference type="InterPro" id="IPR050475">
    <property type="entry name" value="Prenyltransferase_related"/>
</dbReference>
<evidence type="ECO:0000313" key="7">
    <source>
        <dbReference type="Proteomes" id="UP000245674"/>
    </source>
</evidence>
<sequence length="291" mass="28817">MAELRDYLELVRARAALTVIGDTVAGGAWAGRGIGARTVALPLASALLYSAGMALNDYADAALDAKERPERPIPSGRISRAAALGVAAGLTVAGVAVAALADGRRSLALALPLAAGIWSYDLLAKPTPLGPVVMAACRGLDVLLGAGASGLGAAAPASVAVAAHTLGVTVLSRGEVHGTTPVTAGAAAAGTATIALAIAAGALAERRAAPAAVVAAGLWRWLLLVLRAQLEAARTPTAAAARAATRAGITGMIPLQASLTGLRRPELGAALLALDALGSLLLRRPRTADIT</sequence>
<gene>
    <name evidence="6" type="ORF">B0H03_109123</name>
</gene>
<keyword evidence="2 5" id="KW-0812">Transmembrane</keyword>
<dbReference type="NCBIfam" id="NF045897">
    <property type="entry name" value="SCO3242_trans"/>
    <property type="match status" value="1"/>
</dbReference>
<keyword evidence="4 5" id="KW-0472">Membrane</keyword>
<dbReference type="EMBL" id="QGDV01000009">
    <property type="protein sequence ID" value="PWJ62994.1"/>
    <property type="molecule type" value="Genomic_DNA"/>
</dbReference>
<protein>
    <submittedName>
        <fullName evidence="6">4-hydroxybenzoate polyprenyltransferase</fullName>
    </submittedName>
</protein>
<evidence type="ECO:0000256" key="1">
    <source>
        <dbReference type="ARBA" id="ARBA00004141"/>
    </source>
</evidence>
<reference evidence="6 7" key="1">
    <citation type="submission" date="2018-03" db="EMBL/GenBank/DDBJ databases">
        <title>Genomic Encyclopedia of Type Strains, Phase III (KMG-III): the genomes of soil and plant-associated and newly described type strains.</title>
        <authorList>
            <person name="Whitman W."/>
        </authorList>
    </citation>
    <scope>NUCLEOTIDE SEQUENCE [LARGE SCALE GENOMIC DNA]</scope>
    <source>
        <strain evidence="6 7">VKM Ac-1602</strain>
    </source>
</reference>